<accession>A0A7X1DZB4</accession>
<dbReference type="Proteomes" id="UP000520513">
    <property type="component" value="Unassembled WGS sequence"/>
</dbReference>
<evidence type="ECO:0000256" key="1">
    <source>
        <dbReference type="SAM" id="MobiDB-lite"/>
    </source>
</evidence>
<feature type="region of interest" description="Disordered" evidence="1">
    <location>
        <begin position="52"/>
        <end position="76"/>
    </location>
</feature>
<evidence type="ECO:0000313" key="2">
    <source>
        <dbReference type="EMBL" id="MBC2381312.1"/>
    </source>
</evidence>
<protein>
    <submittedName>
        <fullName evidence="3">Terminase small subunit</fullName>
    </submittedName>
</protein>
<comment type="caution">
    <text evidence="3">The sequence shown here is derived from an EMBL/GenBank/DDBJ whole genome shotgun (WGS) entry which is preliminary data.</text>
</comment>
<organism evidence="3 4">
    <name type="scientific">Pseudomonas cremoris</name>
    <dbReference type="NCBI Taxonomy" id="2724178"/>
    <lineage>
        <taxon>Bacteria</taxon>
        <taxon>Pseudomonadati</taxon>
        <taxon>Pseudomonadota</taxon>
        <taxon>Gammaproteobacteria</taxon>
        <taxon>Pseudomonadales</taxon>
        <taxon>Pseudomonadaceae</taxon>
        <taxon>Pseudomonas</taxon>
    </lineage>
</organism>
<sequence length="194" mass="21453">MTFMTRKQYGEMKGWSRQYVGKLIQSRRLVLNESGLVDVGASEKLLSMTSDPSKAGVVARHKRERSPKDAPTGSTAVVTLPSLDGSAMLQVGDEPDFQKSRAMREHYLALQEQANFHQQQGSLVLRKAVEDGAYGAGRLVRDQLLGIVAQLAPELAVMTDPWKIERHLTAAIRRSLEDAERISSADREHALTPS</sequence>
<evidence type="ECO:0000313" key="3">
    <source>
        <dbReference type="EMBL" id="MBC2407301.1"/>
    </source>
</evidence>
<dbReference type="EMBL" id="JAAXCZ010000004">
    <property type="protein sequence ID" value="MBC2381312.1"/>
    <property type="molecule type" value="Genomic_DNA"/>
</dbReference>
<proteinExistence type="predicted"/>
<dbReference type="RefSeq" id="WP_185706769.1">
    <property type="nucleotide sequence ID" value="NZ_JAAXCY010000005.1"/>
</dbReference>
<evidence type="ECO:0000313" key="4">
    <source>
        <dbReference type="Proteomes" id="UP000520513"/>
    </source>
</evidence>
<keyword evidence="5" id="KW-1185">Reference proteome</keyword>
<reference evidence="4 5" key="1">
    <citation type="submission" date="2020-04" db="EMBL/GenBank/DDBJ databases">
        <title>Pseudomonas crami sp. nov., a novel proteolytic bacterial species isolated from cream.</title>
        <authorList>
            <person name="Hofmann K."/>
            <person name="Woller A."/>
            <person name="Huptas C."/>
            <person name="Wenning M."/>
            <person name="Scherer S."/>
            <person name="Doll E.V."/>
        </authorList>
    </citation>
    <scope>NUCLEOTIDE SEQUENCE [LARGE SCALE GENOMIC DNA]</scope>
    <source>
        <strain evidence="2 5">WS 5096</strain>
        <strain evidence="3 4">WS 5106</strain>
    </source>
</reference>
<evidence type="ECO:0000313" key="5">
    <source>
        <dbReference type="Proteomes" id="UP000534677"/>
    </source>
</evidence>
<dbReference type="Proteomes" id="UP000534677">
    <property type="component" value="Unassembled WGS sequence"/>
</dbReference>
<name>A0A7X1DZB4_9PSED</name>
<dbReference type="AlphaFoldDB" id="A0A7X1DZB4"/>
<dbReference type="EMBL" id="JAAXCY010000005">
    <property type="protein sequence ID" value="MBC2407301.1"/>
    <property type="molecule type" value="Genomic_DNA"/>
</dbReference>
<gene>
    <name evidence="2" type="ORF">HF209_10170</name>
    <name evidence="3" type="ORF">HF257_14910</name>
</gene>